<protein>
    <recommendedName>
        <fullName evidence="2">DUF1707 domain-containing protein</fullName>
    </recommendedName>
</protein>
<dbReference type="EMBL" id="BAABJP010000001">
    <property type="protein sequence ID" value="GAA5144664.1"/>
    <property type="molecule type" value="Genomic_DNA"/>
</dbReference>
<evidence type="ECO:0000313" key="3">
    <source>
        <dbReference type="EMBL" id="GAA5144664.1"/>
    </source>
</evidence>
<proteinExistence type="predicted"/>
<comment type="caution">
    <text evidence="3">The sequence shown here is derived from an EMBL/GenBank/DDBJ whole genome shotgun (WGS) entry which is preliminary data.</text>
</comment>
<dbReference type="RefSeq" id="WP_185058443.1">
    <property type="nucleotide sequence ID" value="NZ_BAABJP010000001.1"/>
</dbReference>
<keyword evidence="4" id="KW-1185">Reference proteome</keyword>
<dbReference type="Proteomes" id="UP001428817">
    <property type="component" value="Unassembled WGS sequence"/>
</dbReference>
<reference evidence="4" key="1">
    <citation type="journal article" date="2019" name="Int. J. Syst. Evol. Microbiol.">
        <title>The Global Catalogue of Microorganisms (GCM) 10K type strain sequencing project: providing services to taxonomists for standard genome sequencing and annotation.</title>
        <authorList>
            <consortium name="The Broad Institute Genomics Platform"/>
            <consortium name="The Broad Institute Genome Sequencing Center for Infectious Disease"/>
            <person name="Wu L."/>
            <person name="Ma J."/>
        </authorList>
    </citation>
    <scope>NUCLEOTIDE SEQUENCE [LARGE SCALE GENOMIC DNA]</scope>
    <source>
        <strain evidence="4">JCM 18303</strain>
    </source>
</reference>
<evidence type="ECO:0000259" key="2">
    <source>
        <dbReference type="Pfam" id="PF08044"/>
    </source>
</evidence>
<dbReference type="PANTHER" id="PTHR40763">
    <property type="entry name" value="MEMBRANE PROTEIN-RELATED"/>
    <property type="match status" value="1"/>
</dbReference>
<gene>
    <name evidence="3" type="ORF">GCM10023321_01410</name>
</gene>
<dbReference type="InterPro" id="IPR012551">
    <property type="entry name" value="DUF1707_SHOCT-like"/>
</dbReference>
<accession>A0ABP9PD63</accession>
<feature type="region of interest" description="Disordered" evidence="1">
    <location>
        <begin position="156"/>
        <end position="184"/>
    </location>
</feature>
<evidence type="ECO:0000256" key="1">
    <source>
        <dbReference type="SAM" id="MobiDB-lite"/>
    </source>
</evidence>
<feature type="domain" description="DUF1707" evidence="2">
    <location>
        <begin position="11"/>
        <end position="62"/>
    </location>
</feature>
<dbReference type="PANTHER" id="PTHR40763:SF5">
    <property type="entry name" value="MEMBRANE PROTEIN"/>
    <property type="match status" value="1"/>
</dbReference>
<sequence length="210" mass="23085">MAGEIDPSELLISDRDRESTVTMLGTAMGQGRITPVEFSERCERAWAARTRAELLAVLVDLPGAPPPELASLVLDVSFGQVRRGGAWPVPELIKIVGMGQRTTLDFTDAVFHVPSVTIQVTGNLSTTRVILPLDAEVDTDRLELVAGSVRERGWVPRRDRAPRGPGRLRRLLPGTPRDQEPPPPAPIFIFLGRATLASVTLWYPRPAKRR</sequence>
<dbReference type="Pfam" id="PF08044">
    <property type="entry name" value="DUF1707"/>
    <property type="match status" value="1"/>
</dbReference>
<evidence type="ECO:0000313" key="4">
    <source>
        <dbReference type="Proteomes" id="UP001428817"/>
    </source>
</evidence>
<organism evidence="3 4">
    <name type="scientific">Pseudonocardia eucalypti</name>
    <dbReference type="NCBI Taxonomy" id="648755"/>
    <lineage>
        <taxon>Bacteria</taxon>
        <taxon>Bacillati</taxon>
        <taxon>Actinomycetota</taxon>
        <taxon>Actinomycetes</taxon>
        <taxon>Pseudonocardiales</taxon>
        <taxon>Pseudonocardiaceae</taxon>
        <taxon>Pseudonocardia</taxon>
    </lineage>
</organism>
<name>A0ABP9PD63_9PSEU</name>